<proteinExistence type="predicted"/>
<dbReference type="SUPFAM" id="SSF47413">
    <property type="entry name" value="lambda repressor-like DNA-binding domains"/>
    <property type="match status" value="1"/>
</dbReference>
<dbReference type="InterPro" id="IPR050807">
    <property type="entry name" value="TransReg_Diox_bact_type"/>
</dbReference>
<evidence type="ECO:0000313" key="3">
    <source>
        <dbReference type="EMBL" id="GGH71306.1"/>
    </source>
</evidence>
<gene>
    <name evidence="3" type="ORF">GCM10007362_08280</name>
</gene>
<reference evidence="4" key="1">
    <citation type="journal article" date="2019" name="Int. J. Syst. Evol. Microbiol.">
        <title>The Global Catalogue of Microorganisms (GCM) 10K type strain sequencing project: providing services to taxonomists for standard genome sequencing and annotation.</title>
        <authorList>
            <consortium name="The Broad Institute Genomics Platform"/>
            <consortium name="The Broad Institute Genome Sequencing Center for Infectious Disease"/>
            <person name="Wu L."/>
            <person name="Ma J."/>
        </authorList>
    </citation>
    <scope>NUCLEOTIDE SEQUENCE [LARGE SCALE GENOMIC DNA]</scope>
    <source>
        <strain evidence="4">CCM 8702</strain>
    </source>
</reference>
<dbReference type="EMBL" id="BMDD01000001">
    <property type="protein sequence ID" value="GGH71306.1"/>
    <property type="molecule type" value="Genomic_DNA"/>
</dbReference>
<accession>A0ABQ1ZPU1</accession>
<dbReference type="InterPro" id="IPR013096">
    <property type="entry name" value="Cupin_2"/>
</dbReference>
<evidence type="ECO:0000313" key="4">
    <source>
        <dbReference type="Proteomes" id="UP000605427"/>
    </source>
</evidence>
<sequence length="183" mass="20102">MDLGSNIRTIRKRKGITIASICAATGLSQGFMSQVENDKTSPSIATLEQIAQALDVPLAYLLLKKEERMQVVRKEERRRTSGGTEQVDISHIGRTPHLRMTLIDLAPGASSGDTPHAHEGEEIHMIVSGSVTAQQGEDVYDLHEGDTFSWNACVPHRVWNDSDKPAVVLIAVYTDSKRDAEPI</sequence>
<keyword evidence="4" id="KW-1185">Reference proteome</keyword>
<dbReference type="PROSITE" id="PS50943">
    <property type="entry name" value="HTH_CROC1"/>
    <property type="match status" value="1"/>
</dbReference>
<evidence type="ECO:0000256" key="1">
    <source>
        <dbReference type="ARBA" id="ARBA00023125"/>
    </source>
</evidence>
<organism evidence="3 4">
    <name type="scientific">Saccharibacillus endophyticus</name>
    <dbReference type="NCBI Taxonomy" id="2060666"/>
    <lineage>
        <taxon>Bacteria</taxon>
        <taxon>Bacillati</taxon>
        <taxon>Bacillota</taxon>
        <taxon>Bacilli</taxon>
        <taxon>Bacillales</taxon>
        <taxon>Paenibacillaceae</taxon>
        <taxon>Saccharibacillus</taxon>
    </lineage>
</organism>
<dbReference type="Pfam" id="PF01381">
    <property type="entry name" value="HTH_3"/>
    <property type="match status" value="1"/>
</dbReference>
<dbReference type="SMART" id="SM00530">
    <property type="entry name" value="HTH_XRE"/>
    <property type="match status" value="1"/>
</dbReference>
<dbReference type="CDD" id="cd00093">
    <property type="entry name" value="HTH_XRE"/>
    <property type="match status" value="1"/>
</dbReference>
<dbReference type="Proteomes" id="UP000605427">
    <property type="component" value="Unassembled WGS sequence"/>
</dbReference>
<dbReference type="InterPro" id="IPR010982">
    <property type="entry name" value="Lambda_DNA-bd_dom_sf"/>
</dbReference>
<dbReference type="CDD" id="cd02209">
    <property type="entry name" value="cupin_XRE_C"/>
    <property type="match status" value="1"/>
</dbReference>
<dbReference type="Pfam" id="PF07883">
    <property type="entry name" value="Cupin_2"/>
    <property type="match status" value="1"/>
</dbReference>
<dbReference type="InterPro" id="IPR014710">
    <property type="entry name" value="RmlC-like_jellyroll"/>
</dbReference>
<evidence type="ECO:0000259" key="2">
    <source>
        <dbReference type="PROSITE" id="PS50943"/>
    </source>
</evidence>
<feature type="domain" description="HTH cro/C1-type" evidence="2">
    <location>
        <begin position="7"/>
        <end position="61"/>
    </location>
</feature>
<dbReference type="InterPro" id="IPR011051">
    <property type="entry name" value="RmlC_Cupin_sf"/>
</dbReference>
<comment type="caution">
    <text evidence="3">The sequence shown here is derived from an EMBL/GenBank/DDBJ whole genome shotgun (WGS) entry which is preliminary data.</text>
</comment>
<dbReference type="SUPFAM" id="SSF51182">
    <property type="entry name" value="RmlC-like cupins"/>
    <property type="match status" value="1"/>
</dbReference>
<dbReference type="PANTHER" id="PTHR46797:SF2">
    <property type="entry name" value="TRANSCRIPTIONAL REGULATOR"/>
    <property type="match status" value="1"/>
</dbReference>
<dbReference type="Gene3D" id="1.10.260.40">
    <property type="entry name" value="lambda repressor-like DNA-binding domains"/>
    <property type="match status" value="1"/>
</dbReference>
<dbReference type="RefSeq" id="WP_037288985.1">
    <property type="nucleotide sequence ID" value="NZ_BMDD01000001.1"/>
</dbReference>
<protein>
    <submittedName>
        <fullName evidence="3">MerR family transcriptional regulator</fullName>
    </submittedName>
</protein>
<dbReference type="PANTHER" id="PTHR46797">
    <property type="entry name" value="HTH-TYPE TRANSCRIPTIONAL REGULATOR"/>
    <property type="match status" value="1"/>
</dbReference>
<keyword evidence="1" id="KW-0238">DNA-binding</keyword>
<name>A0ABQ1ZPU1_9BACL</name>
<dbReference type="InterPro" id="IPR001387">
    <property type="entry name" value="Cro/C1-type_HTH"/>
</dbReference>
<dbReference type="Gene3D" id="2.60.120.10">
    <property type="entry name" value="Jelly Rolls"/>
    <property type="match status" value="1"/>
</dbReference>